<dbReference type="InterPro" id="IPR011335">
    <property type="entry name" value="Restrct_endonuc-II-like"/>
</dbReference>
<dbReference type="OrthoDB" id="9135654at2"/>
<sequence length="375" mass="41646">MDSVMVVVDCEQGTPEWLEWRKSGVTATCSPILMGSESALKTPYQLYLQYVGLLAPEDLSAIKQVRAGNLNEPLARAWAERKYGQISLPLCVSHRDYPYMIASLDGQFDDGYLLEIKNLSAQKHLDILKLKNNSPDFKYYYWQVQHQLFVTGAPGAYLLFWSAKDEPVVFKLLPNPKAHDELLRRGTDFWNGVQNKVAPPFDKTKDVLLISDAEIVKQTPGFTVPDDLAVRVANLSNHSKALEKAKAEVERLDKLTKAHVSGLADALGFLPDDLIRLDGFGVRYVESISKGATNWKSLAYKLDPNLVPEQHPDCVNNEKRTSRLTNYEYVPTSSDTIPVIVPDSVQNASSAVIQQAQDASSDTDSLSVSGGVTLF</sequence>
<accession>A0A379FY28</accession>
<organism evidence="2 3">
    <name type="scientific">Providencia rustigianii</name>
    <dbReference type="NCBI Taxonomy" id="158850"/>
    <lineage>
        <taxon>Bacteria</taxon>
        <taxon>Pseudomonadati</taxon>
        <taxon>Pseudomonadota</taxon>
        <taxon>Gammaproteobacteria</taxon>
        <taxon>Enterobacterales</taxon>
        <taxon>Morganellaceae</taxon>
        <taxon>Providencia</taxon>
    </lineage>
</organism>
<dbReference type="RefSeq" id="WP_011039818.1">
    <property type="nucleotide sequence ID" value="NZ_UGUA01000001.1"/>
</dbReference>
<reference evidence="2 3" key="1">
    <citation type="submission" date="2018-06" db="EMBL/GenBank/DDBJ databases">
        <authorList>
            <consortium name="Pathogen Informatics"/>
            <person name="Doyle S."/>
        </authorList>
    </citation>
    <scope>NUCLEOTIDE SEQUENCE [LARGE SCALE GENOMIC DNA]</scope>
    <source>
        <strain evidence="2 3">NCTC12026</strain>
    </source>
</reference>
<proteinExistence type="predicted"/>
<evidence type="ECO:0000313" key="2">
    <source>
        <dbReference type="EMBL" id="SUC33744.1"/>
    </source>
</evidence>
<gene>
    <name evidence="2" type="ORF">NCTC12026_00065</name>
</gene>
<dbReference type="GO" id="GO:0004519">
    <property type="term" value="F:endonuclease activity"/>
    <property type="evidence" value="ECO:0007669"/>
    <property type="project" value="UniProtKB-KW"/>
</dbReference>
<evidence type="ECO:0000313" key="3">
    <source>
        <dbReference type="Proteomes" id="UP000255129"/>
    </source>
</evidence>
<protein>
    <submittedName>
        <fullName evidence="2">Putative phage-type endonuclease</fullName>
    </submittedName>
</protein>
<dbReference type="InterPro" id="IPR019080">
    <property type="entry name" value="YqaJ_viral_recombinase"/>
</dbReference>
<name>A0A379FY28_9GAMM</name>
<dbReference type="Gene3D" id="3.90.320.10">
    <property type="match status" value="1"/>
</dbReference>
<dbReference type="Pfam" id="PF09588">
    <property type="entry name" value="YqaJ"/>
    <property type="match status" value="1"/>
</dbReference>
<dbReference type="AlphaFoldDB" id="A0A379FY28"/>
<dbReference type="NCBIfam" id="TIGR03033">
    <property type="entry name" value="phage_rel_nuc"/>
    <property type="match status" value="1"/>
</dbReference>
<keyword evidence="2" id="KW-0540">Nuclease</keyword>
<keyword evidence="2" id="KW-0378">Hydrolase</keyword>
<dbReference type="InterPro" id="IPR017482">
    <property type="entry name" value="Lambda-type_endonuclease"/>
</dbReference>
<keyword evidence="2" id="KW-0255">Endonuclease</keyword>
<dbReference type="InterPro" id="IPR011604">
    <property type="entry name" value="PDDEXK-like_dom_sf"/>
</dbReference>
<dbReference type="Proteomes" id="UP000255129">
    <property type="component" value="Unassembled WGS sequence"/>
</dbReference>
<feature type="domain" description="YqaJ viral recombinase" evidence="1">
    <location>
        <begin position="16"/>
        <end position="153"/>
    </location>
</feature>
<evidence type="ECO:0000259" key="1">
    <source>
        <dbReference type="Pfam" id="PF09588"/>
    </source>
</evidence>
<dbReference type="SUPFAM" id="SSF52980">
    <property type="entry name" value="Restriction endonuclease-like"/>
    <property type="match status" value="1"/>
</dbReference>
<dbReference type="EMBL" id="UGUA01000001">
    <property type="protein sequence ID" value="SUC33744.1"/>
    <property type="molecule type" value="Genomic_DNA"/>
</dbReference>